<sequence length="117" mass="13141">MQSTRKALAFDTHTVDKYYGIHRELAQEKVHTHDHIDHSFATEAQPTYINERQGFCVVAQMRRANDENAGTATDNELKKRDVSDMVTMPQNAGHSIRDVLEIPTPNPSLIHGRGATS</sequence>
<reference evidence="2" key="1">
    <citation type="journal article" date="2014" name="Genome Biol. Evol.">
        <title>Gene Loss Rather Than Gene Gain Is Associated with a Host Jump from Monocots to Dicots in the Smut Fungus Melanopsichium pennsylvanicum.</title>
        <authorList>
            <person name="Sharma R."/>
            <person name="Mishra B."/>
            <person name="Runge F."/>
            <person name="Thines M."/>
        </authorList>
    </citation>
    <scope>NUCLEOTIDE SEQUENCE</scope>
    <source>
        <strain evidence="2">4</strain>
    </source>
</reference>
<dbReference type="EMBL" id="HG529543">
    <property type="protein sequence ID" value="CDI52509.1"/>
    <property type="molecule type" value="Genomic_DNA"/>
</dbReference>
<dbReference type="AlphaFoldDB" id="A0A077R625"/>
<proteinExistence type="predicted"/>
<feature type="region of interest" description="Disordered" evidence="1">
    <location>
        <begin position="91"/>
        <end position="117"/>
    </location>
</feature>
<name>A0A077R625_9BASI</name>
<feature type="region of interest" description="Disordered" evidence="1">
    <location>
        <begin position="67"/>
        <end position="86"/>
    </location>
</feature>
<evidence type="ECO:0000313" key="2">
    <source>
        <dbReference type="EMBL" id="CDI52509.1"/>
    </source>
</evidence>
<evidence type="ECO:0000256" key="1">
    <source>
        <dbReference type="SAM" id="MobiDB-lite"/>
    </source>
</evidence>
<protein>
    <submittedName>
        <fullName evidence="2">Uncharacterized protein</fullName>
    </submittedName>
</protein>
<organism evidence="2">
    <name type="scientific">Melanopsichium pennsylvanicum 4</name>
    <dbReference type="NCBI Taxonomy" id="1398559"/>
    <lineage>
        <taxon>Eukaryota</taxon>
        <taxon>Fungi</taxon>
        <taxon>Dikarya</taxon>
        <taxon>Basidiomycota</taxon>
        <taxon>Ustilaginomycotina</taxon>
        <taxon>Ustilaginomycetes</taxon>
        <taxon>Ustilaginales</taxon>
        <taxon>Ustilaginaceae</taxon>
        <taxon>Melanopsichium</taxon>
    </lineage>
</organism>
<accession>A0A077R625</accession>